<comment type="caution">
    <text evidence="1">The sequence shown here is derived from an EMBL/GenBank/DDBJ whole genome shotgun (WGS) entry which is preliminary data.</text>
</comment>
<accession>A0A6L3T4F9</accession>
<reference evidence="1 2" key="1">
    <citation type="submission" date="2019-09" db="EMBL/GenBank/DDBJ databases">
        <title>YIM 48816 draft genome.</title>
        <authorList>
            <person name="Jiang L."/>
        </authorList>
    </citation>
    <scope>NUCLEOTIDE SEQUENCE [LARGE SCALE GENOMIC DNA]</scope>
    <source>
        <strain evidence="1 2">YIM 48816</strain>
    </source>
</reference>
<evidence type="ECO:0000313" key="1">
    <source>
        <dbReference type="EMBL" id="KAB1080063.1"/>
    </source>
</evidence>
<gene>
    <name evidence="1" type="ORF">F6X53_07455</name>
</gene>
<organism evidence="1 2">
    <name type="scientific">Methylobacterium soli</name>
    <dbReference type="NCBI Taxonomy" id="553447"/>
    <lineage>
        <taxon>Bacteria</taxon>
        <taxon>Pseudomonadati</taxon>
        <taxon>Pseudomonadota</taxon>
        <taxon>Alphaproteobacteria</taxon>
        <taxon>Hyphomicrobiales</taxon>
        <taxon>Methylobacteriaceae</taxon>
        <taxon>Methylobacterium</taxon>
    </lineage>
</organism>
<proteinExistence type="predicted"/>
<dbReference type="EMBL" id="VZZK01000006">
    <property type="protein sequence ID" value="KAB1080063.1"/>
    <property type="molecule type" value="Genomic_DNA"/>
</dbReference>
<evidence type="ECO:0000313" key="2">
    <source>
        <dbReference type="Proteomes" id="UP000474159"/>
    </source>
</evidence>
<sequence length="198" mass="22712">MTTKRQFKSLIKGIIEPGGELQAIQDFVIWHFSIRHVALTLVIERRRCKTYFLVQWGMESIYAPDYRPVRYSGHFDALLYRPNYEPNPGQYKLWVWEDPALKQAFRNCVESEVLPLMRSLASARASVEYIRGSEHGMICYGYDWHAVTSIALGEFEGGPRPLAPPCRSVCQGQNRIALSSADLRPALRTRRAAHGRRS</sequence>
<name>A0A6L3T4F9_9HYPH</name>
<dbReference type="AlphaFoldDB" id="A0A6L3T4F9"/>
<evidence type="ECO:0008006" key="3">
    <source>
        <dbReference type="Google" id="ProtNLM"/>
    </source>
</evidence>
<protein>
    <recommendedName>
        <fullName evidence="3">DUF4304 domain-containing protein</fullName>
    </recommendedName>
</protein>
<dbReference type="OrthoDB" id="8146150at2"/>
<dbReference type="RefSeq" id="WP_150999025.1">
    <property type="nucleotide sequence ID" value="NZ_BPQY01000078.1"/>
</dbReference>
<dbReference type="Proteomes" id="UP000474159">
    <property type="component" value="Unassembled WGS sequence"/>
</dbReference>
<keyword evidence="2" id="KW-1185">Reference proteome</keyword>